<dbReference type="AlphaFoldDB" id="A0A8J2LTB4"/>
<dbReference type="Proteomes" id="UP000708208">
    <property type="component" value="Unassembled WGS sequence"/>
</dbReference>
<feature type="region of interest" description="Disordered" evidence="1">
    <location>
        <begin position="163"/>
        <end position="182"/>
    </location>
</feature>
<proteinExistence type="predicted"/>
<protein>
    <submittedName>
        <fullName evidence="2">Uncharacterized protein</fullName>
    </submittedName>
</protein>
<evidence type="ECO:0000313" key="2">
    <source>
        <dbReference type="EMBL" id="CAG7837401.1"/>
    </source>
</evidence>
<sequence length="182" mass="20430">MENFKLSRGARRKNLLQVDSLVDGNVKAAVGTRRVEEILQRCYYLASKKGQDLHTLRKSLKEDEEKDASEKIARRLAAYFDSLSSTSDPTRLCSAGHDCNHVHGMGCSCFRIADWPALDPDLYSSIDRDSDSDDLTSELYSTVYLGGTSDWANKFDNNSAHSHQGLSFSENSSRMHTSYHMP</sequence>
<evidence type="ECO:0000313" key="3">
    <source>
        <dbReference type="Proteomes" id="UP000708208"/>
    </source>
</evidence>
<evidence type="ECO:0000256" key="1">
    <source>
        <dbReference type="SAM" id="MobiDB-lite"/>
    </source>
</evidence>
<gene>
    <name evidence="2" type="ORF">AFUS01_LOCUS46523</name>
</gene>
<name>A0A8J2LTB4_9HEXA</name>
<dbReference type="EMBL" id="CAJVCH010571394">
    <property type="protein sequence ID" value="CAG7837401.1"/>
    <property type="molecule type" value="Genomic_DNA"/>
</dbReference>
<accession>A0A8J2LTB4</accession>
<keyword evidence="3" id="KW-1185">Reference proteome</keyword>
<comment type="caution">
    <text evidence="2">The sequence shown here is derived from an EMBL/GenBank/DDBJ whole genome shotgun (WGS) entry which is preliminary data.</text>
</comment>
<feature type="compositionally biased region" description="Polar residues" evidence="1">
    <location>
        <begin position="163"/>
        <end position="176"/>
    </location>
</feature>
<organism evidence="2 3">
    <name type="scientific">Allacma fusca</name>
    <dbReference type="NCBI Taxonomy" id="39272"/>
    <lineage>
        <taxon>Eukaryota</taxon>
        <taxon>Metazoa</taxon>
        <taxon>Ecdysozoa</taxon>
        <taxon>Arthropoda</taxon>
        <taxon>Hexapoda</taxon>
        <taxon>Collembola</taxon>
        <taxon>Symphypleona</taxon>
        <taxon>Sminthuridae</taxon>
        <taxon>Allacma</taxon>
    </lineage>
</organism>
<reference evidence="2" key="1">
    <citation type="submission" date="2021-06" db="EMBL/GenBank/DDBJ databases">
        <authorList>
            <person name="Hodson N. C."/>
            <person name="Mongue J. A."/>
            <person name="Jaron S. K."/>
        </authorList>
    </citation>
    <scope>NUCLEOTIDE SEQUENCE</scope>
</reference>